<gene>
    <name evidence="11" type="primary">carA</name>
    <name evidence="14" type="ORF">DNFV4_02942</name>
</gene>
<dbReference type="HAMAP" id="MF_01209">
    <property type="entry name" value="CPSase_S_chain"/>
    <property type="match status" value="1"/>
</dbReference>
<dbReference type="AlphaFoldDB" id="A0AA86N0M0"/>
<evidence type="ECO:0000256" key="11">
    <source>
        <dbReference type="HAMAP-Rule" id="MF_01209"/>
    </source>
</evidence>
<dbReference type="InterPro" id="IPR002474">
    <property type="entry name" value="CarbamoylP_synth_ssu_N"/>
</dbReference>
<dbReference type="PROSITE" id="PS51273">
    <property type="entry name" value="GATASE_TYPE_1"/>
    <property type="match status" value="1"/>
</dbReference>
<dbReference type="GO" id="GO:0006526">
    <property type="term" value="P:L-arginine biosynthetic process"/>
    <property type="evidence" value="ECO:0007669"/>
    <property type="project" value="UniProtKB-UniRule"/>
</dbReference>
<dbReference type="PRINTS" id="PR00097">
    <property type="entry name" value="ANTSNTHASEII"/>
</dbReference>
<dbReference type="InterPro" id="IPR017926">
    <property type="entry name" value="GATASE"/>
</dbReference>
<evidence type="ECO:0000256" key="10">
    <source>
        <dbReference type="ARBA" id="ARBA00049285"/>
    </source>
</evidence>
<dbReference type="Gene3D" id="3.50.30.20">
    <property type="entry name" value="Carbamoyl-phosphate synthase small subunit, N-terminal domain"/>
    <property type="match status" value="1"/>
</dbReference>
<evidence type="ECO:0000256" key="6">
    <source>
        <dbReference type="ARBA" id="ARBA00022840"/>
    </source>
</evidence>
<dbReference type="GO" id="GO:0004088">
    <property type="term" value="F:carbamoyl-phosphate synthase (glutamine-hydrolyzing) activity"/>
    <property type="evidence" value="ECO:0007669"/>
    <property type="project" value="UniProtKB-UniRule"/>
</dbReference>
<feature type="binding site" evidence="11">
    <location>
        <position position="47"/>
    </location>
    <ligand>
        <name>L-glutamine</name>
        <dbReference type="ChEBI" id="CHEBI:58359"/>
    </ligand>
</feature>
<comment type="caution">
    <text evidence="11">Lacks conserved residue(s) required for the propagation of feature annotation.</text>
</comment>
<dbReference type="EC" id="6.3.5.5" evidence="11"/>
<keyword evidence="11" id="KW-0055">Arginine biosynthesis</keyword>
<comment type="catalytic activity">
    <reaction evidence="10 11">
        <text>L-glutamine + H2O = L-glutamate + NH4(+)</text>
        <dbReference type="Rhea" id="RHEA:15889"/>
        <dbReference type="ChEBI" id="CHEBI:15377"/>
        <dbReference type="ChEBI" id="CHEBI:28938"/>
        <dbReference type="ChEBI" id="CHEBI:29985"/>
        <dbReference type="ChEBI" id="CHEBI:58359"/>
    </reaction>
</comment>
<organism evidence="14 15">
    <name type="scientific">Nitrospira tepida</name>
    <dbReference type="NCBI Taxonomy" id="2973512"/>
    <lineage>
        <taxon>Bacteria</taxon>
        <taxon>Pseudomonadati</taxon>
        <taxon>Nitrospirota</taxon>
        <taxon>Nitrospiria</taxon>
        <taxon>Nitrospirales</taxon>
        <taxon>Nitrospiraceae</taxon>
        <taxon>Nitrospira</taxon>
    </lineage>
</organism>
<dbReference type="Pfam" id="PF00117">
    <property type="entry name" value="GATase"/>
    <property type="match status" value="1"/>
</dbReference>
<comment type="pathway">
    <text evidence="2 11">Amino-acid biosynthesis; L-arginine biosynthesis; carbamoyl phosphate from bicarbonate: step 1/1.</text>
</comment>
<sequence length="399" mass="43550">MMKPAILALADGTVFRGRALGHEGETVGEVVFNTAMTGYQEILTDPSYKGQIVTMTCPHIGNYGIAKDDVESRRIWAEGFVVTEGSRRPSNWRSHQSLDAYLCEARVVGIQGIDTRALTRHLREHGAQQGVISHLDLEPDRLIRKAVSAPSIVGRDLVKDVTCDRPYDWTAGSDPWLPDESEGGARSQAPRKKPDGPGRYRVVVYDFGVKQNILRRLVDVGCAVTVVPAATPAEEVLRLNPDGVLLSNGPGDPEGVPYASAAVKELIGRRPVMGICLGHQLVGLALGLKTYKLKFGHHGANHPVMDLRARTVEITSQNHNFAVQVPGTVTAQQPPRVVDTAMGRVQISHLSLNDDSVEGLVGLDQPVFSVQYHPEASPGPHDSAYLFREFTQMMEKRHG</sequence>
<evidence type="ECO:0000256" key="3">
    <source>
        <dbReference type="ARBA" id="ARBA00007800"/>
    </source>
</evidence>
<proteinExistence type="inferred from homology"/>
<comment type="subunit">
    <text evidence="11">Composed of two chains; the small (or glutamine) chain promotes the hydrolysis of glutamine to ammonia, which is used by the large (or ammonia) chain to synthesize carbamoyl phosphate. Tetramer of heterodimers (alpha,beta)4.</text>
</comment>
<comment type="catalytic activity">
    <reaction evidence="9 11">
        <text>hydrogencarbonate + L-glutamine + 2 ATP + H2O = carbamoyl phosphate + L-glutamate + 2 ADP + phosphate + 2 H(+)</text>
        <dbReference type="Rhea" id="RHEA:18633"/>
        <dbReference type="ChEBI" id="CHEBI:15377"/>
        <dbReference type="ChEBI" id="CHEBI:15378"/>
        <dbReference type="ChEBI" id="CHEBI:17544"/>
        <dbReference type="ChEBI" id="CHEBI:29985"/>
        <dbReference type="ChEBI" id="CHEBI:30616"/>
        <dbReference type="ChEBI" id="CHEBI:43474"/>
        <dbReference type="ChEBI" id="CHEBI:58228"/>
        <dbReference type="ChEBI" id="CHEBI:58359"/>
        <dbReference type="ChEBI" id="CHEBI:456216"/>
        <dbReference type="EC" id="6.3.5.5"/>
    </reaction>
</comment>
<dbReference type="FunFam" id="3.50.30.20:FF:000001">
    <property type="entry name" value="Carbamoyl-phosphate synthase small chain"/>
    <property type="match status" value="1"/>
</dbReference>
<keyword evidence="15" id="KW-1185">Reference proteome</keyword>
<evidence type="ECO:0000256" key="9">
    <source>
        <dbReference type="ARBA" id="ARBA00048816"/>
    </source>
</evidence>
<dbReference type="NCBIfam" id="NF009475">
    <property type="entry name" value="PRK12838.1"/>
    <property type="match status" value="1"/>
</dbReference>
<feature type="active site" evidence="11">
    <location>
        <position position="375"/>
    </location>
</feature>
<evidence type="ECO:0000256" key="12">
    <source>
        <dbReference type="SAM" id="MobiDB-lite"/>
    </source>
</evidence>
<keyword evidence="11" id="KW-0028">Amino-acid biosynthesis</keyword>
<dbReference type="GO" id="GO:0006207">
    <property type="term" value="P:'de novo' pyrimidine nucleobase biosynthetic process"/>
    <property type="evidence" value="ECO:0007669"/>
    <property type="project" value="InterPro"/>
</dbReference>
<feature type="binding site" evidence="11">
    <location>
        <position position="277"/>
    </location>
    <ligand>
        <name>L-glutamine</name>
        <dbReference type="ChEBI" id="CHEBI:58359"/>
    </ligand>
</feature>
<comment type="pathway">
    <text evidence="1 11">Pyrimidine metabolism; UMP biosynthesis via de novo pathway; (S)-dihydroorotate from bicarbonate: step 1/3.</text>
</comment>
<evidence type="ECO:0000313" key="14">
    <source>
        <dbReference type="EMBL" id="CAI4032512.1"/>
    </source>
</evidence>
<dbReference type="PANTHER" id="PTHR43418:SF7">
    <property type="entry name" value="CARBAMOYL-PHOSPHATE SYNTHASE SMALL CHAIN"/>
    <property type="match status" value="1"/>
</dbReference>
<protein>
    <recommendedName>
        <fullName evidence="11">Carbamoyl phosphate synthase small chain</fullName>
        <ecNumber evidence="11">6.3.5.5</ecNumber>
    </recommendedName>
    <alternativeName>
        <fullName evidence="11">Carbamoyl phosphate synthetase glutamine chain</fullName>
    </alternativeName>
</protein>
<feature type="domain" description="Carbamoyl-phosphate synthase small subunit N-terminal" evidence="13">
    <location>
        <begin position="3"/>
        <end position="133"/>
    </location>
</feature>
<keyword evidence="8 11" id="KW-0665">Pyrimidine biosynthesis</keyword>
<keyword evidence="5 11" id="KW-0547">Nucleotide-binding</keyword>
<feature type="binding site" evidence="11">
    <location>
        <position position="251"/>
    </location>
    <ligand>
        <name>L-glutamine</name>
        <dbReference type="ChEBI" id="CHEBI:58359"/>
    </ligand>
</feature>
<dbReference type="PRINTS" id="PR00099">
    <property type="entry name" value="CPSGATASE"/>
</dbReference>
<feature type="binding site" evidence="11">
    <location>
        <position position="280"/>
    </location>
    <ligand>
        <name>L-glutamine</name>
        <dbReference type="ChEBI" id="CHEBI:58359"/>
    </ligand>
</feature>
<dbReference type="InterPro" id="IPR035686">
    <property type="entry name" value="CPSase_GATase1"/>
</dbReference>
<evidence type="ECO:0000256" key="1">
    <source>
        <dbReference type="ARBA" id="ARBA00004812"/>
    </source>
</evidence>
<dbReference type="PANTHER" id="PTHR43418">
    <property type="entry name" value="MULTIFUNCTIONAL TRYPTOPHAN BIOSYNTHESIS PROTEIN-RELATED"/>
    <property type="match status" value="1"/>
</dbReference>
<dbReference type="NCBIfam" id="TIGR01368">
    <property type="entry name" value="CPSaseIIsmall"/>
    <property type="match status" value="1"/>
</dbReference>
<dbReference type="InterPro" id="IPR050472">
    <property type="entry name" value="Anth_synth/Amidotransfase"/>
</dbReference>
<dbReference type="Pfam" id="PF00988">
    <property type="entry name" value="CPSase_sm_chain"/>
    <property type="match status" value="1"/>
</dbReference>
<dbReference type="PRINTS" id="PR00096">
    <property type="entry name" value="GATASE"/>
</dbReference>
<evidence type="ECO:0000256" key="5">
    <source>
        <dbReference type="ARBA" id="ARBA00022741"/>
    </source>
</evidence>
<dbReference type="Proteomes" id="UP001179121">
    <property type="component" value="Chromosome"/>
</dbReference>
<feature type="active site" evidence="11">
    <location>
        <position position="373"/>
    </location>
</feature>
<accession>A0AA86N0M0</accession>
<evidence type="ECO:0000256" key="4">
    <source>
        <dbReference type="ARBA" id="ARBA00022598"/>
    </source>
</evidence>
<evidence type="ECO:0000256" key="8">
    <source>
        <dbReference type="ARBA" id="ARBA00022975"/>
    </source>
</evidence>
<dbReference type="EMBL" id="OX365700">
    <property type="protein sequence ID" value="CAI4032512.1"/>
    <property type="molecule type" value="Genomic_DNA"/>
</dbReference>
<dbReference type="GO" id="GO:0044205">
    <property type="term" value="P:'de novo' UMP biosynthetic process"/>
    <property type="evidence" value="ECO:0007669"/>
    <property type="project" value="UniProtKB-UniRule"/>
</dbReference>
<evidence type="ECO:0000259" key="13">
    <source>
        <dbReference type="SMART" id="SM01097"/>
    </source>
</evidence>
<name>A0AA86N0M0_9BACT</name>
<feature type="binding site" evidence="11">
    <location>
        <position position="321"/>
    </location>
    <ligand>
        <name>L-glutamine</name>
        <dbReference type="ChEBI" id="CHEBI:58359"/>
    </ligand>
</feature>
<feature type="region of interest" description="CPSase" evidence="11">
    <location>
        <begin position="1"/>
        <end position="200"/>
    </location>
</feature>
<dbReference type="InterPro" id="IPR036480">
    <property type="entry name" value="CarbP_synth_ssu_N_sf"/>
</dbReference>
<evidence type="ECO:0000313" key="15">
    <source>
        <dbReference type="Proteomes" id="UP001179121"/>
    </source>
</evidence>
<dbReference type="CDD" id="cd01744">
    <property type="entry name" value="GATase1_CPSase"/>
    <property type="match status" value="1"/>
</dbReference>
<feature type="region of interest" description="Disordered" evidence="12">
    <location>
        <begin position="172"/>
        <end position="195"/>
    </location>
</feature>
<dbReference type="KEGG" id="nti:DNFV4_02942"/>
<dbReference type="Gene3D" id="3.40.50.880">
    <property type="match status" value="1"/>
</dbReference>
<dbReference type="SUPFAM" id="SSF52317">
    <property type="entry name" value="Class I glutamine amidotransferase-like"/>
    <property type="match status" value="1"/>
</dbReference>
<feature type="binding site" evidence="11">
    <location>
        <position position="249"/>
    </location>
    <ligand>
        <name>L-glutamine</name>
        <dbReference type="ChEBI" id="CHEBI:58359"/>
    </ligand>
</feature>
<reference evidence="14" key="1">
    <citation type="submission" date="2022-10" db="EMBL/GenBank/DDBJ databases">
        <authorList>
            <person name="Koch H."/>
        </authorList>
    </citation>
    <scope>NUCLEOTIDE SEQUENCE</scope>
    <source>
        <strain evidence="14">DNF</strain>
    </source>
</reference>
<feature type="binding site" evidence="11">
    <location>
        <position position="318"/>
    </location>
    <ligand>
        <name>L-glutamine</name>
        <dbReference type="ChEBI" id="CHEBI:58359"/>
    </ligand>
</feature>
<dbReference type="InterPro" id="IPR029062">
    <property type="entry name" value="Class_I_gatase-like"/>
</dbReference>
<comment type="similarity">
    <text evidence="3 11">Belongs to the CarA family.</text>
</comment>
<keyword evidence="7 11" id="KW-0315">Glutamine amidotransferase</keyword>
<keyword evidence="4 11" id="KW-0436">Ligase</keyword>
<dbReference type="SMART" id="SM01097">
    <property type="entry name" value="CPSase_sm_chain"/>
    <property type="match status" value="1"/>
</dbReference>
<dbReference type="GO" id="GO:0005524">
    <property type="term" value="F:ATP binding"/>
    <property type="evidence" value="ECO:0007669"/>
    <property type="project" value="UniProtKB-UniRule"/>
</dbReference>
<feature type="active site" description="Nucleophile" evidence="11">
    <location>
        <position position="276"/>
    </location>
</feature>
<dbReference type="GO" id="GO:0006541">
    <property type="term" value="P:glutamine metabolic process"/>
    <property type="evidence" value="ECO:0007669"/>
    <property type="project" value="InterPro"/>
</dbReference>
<dbReference type="SUPFAM" id="SSF52021">
    <property type="entry name" value="Carbamoyl phosphate synthetase, small subunit N-terminal domain"/>
    <property type="match status" value="1"/>
</dbReference>
<keyword evidence="6 11" id="KW-0067">ATP-binding</keyword>
<dbReference type="InterPro" id="IPR006274">
    <property type="entry name" value="CarbamoylP_synth_ssu"/>
</dbReference>
<comment type="function">
    <text evidence="11">Small subunit of the glutamine-dependent carbamoyl phosphate synthetase (CPSase). CPSase catalyzes the formation of carbamoyl phosphate from the ammonia moiety of glutamine, carbonate, and phosphate donated by ATP, constituting the first step of 2 biosynthetic pathways, one leading to arginine and/or urea and the other to pyrimidine nucleotides. The small subunit (glutamine amidotransferase) binds and cleaves glutamine to supply the large subunit with the substrate ammonia.</text>
</comment>
<evidence type="ECO:0000256" key="7">
    <source>
        <dbReference type="ARBA" id="ARBA00022962"/>
    </source>
</evidence>
<evidence type="ECO:0000256" key="2">
    <source>
        <dbReference type="ARBA" id="ARBA00005077"/>
    </source>
</evidence>